<name>A0A7W5FRT9_9BACL</name>
<feature type="transmembrane region" description="Helical" evidence="5">
    <location>
        <begin position="53"/>
        <end position="73"/>
    </location>
</feature>
<sequence>MTRTKQELSLQELMILKSELKSAEKSTALSYLMLLGGHLGIHRFYLKRPGTGAAQLALFLVATIFYFVMAIASETSNETLVILSVILFVLPAIALFIWIVVDLFLLPGMIRSYNERIEQDILQEIDRHRHMEQLMGRDRQDEQ</sequence>
<evidence type="ECO:0000313" key="8">
    <source>
        <dbReference type="Proteomes" id="UP000570361"/>
    </source>
</evidence>
<dbReference type="Proteomes" id="UP000570361">
    <property type="component" value="Unassembled WGS sequence"/>
</dbReference>
<gene>
    <name evidence="7" type="ORF">FHS18_006861</name>
</gene>
<accession>A0A7W5FRT9</accession>
<evidence type="ECO:0000256" key="5">
    <source>
        <dbReference type="SAM" id="Phobius"/>
    </source>
</evidence>
<dbReference type="RefSeq" id="WP_183604730.1">
    <property type="nucleotide sequence ID" value="NZ_JACHXK010000040.1"/>
</dbReference>
<keyword evidence="4 5" id="KW-0472">Membrane</keyword>
<proteinExistence type="predicted"/>
<keyword evidence="8" id="KW-1185">Reference proteome</keyword>
<keyword evidence="3 5" id="KW-1133">Transmembrane helix</keyword>
<comment type="caution">
    <text evidence="7">The sequence shown here is derived from an EMBL/GenBank/DDBJ whole genome shotgun (WGS) entry which is preliminary data.</text>
</comment>
<reference evidence="7 8" key="1">
    <citation type="submission" date="2020-08" db="EMBL/GenBank/DDBJ databases">
        <title>Genomic Encyclopedia of Type Strains, Phase III (KMG-III): the genomes of soil and plant-associated and newly described type strains.</title>
        <authorList>
            <person name="Whitman W."/>
        </authorList>
    </citation>
    <scope>NUCLEOTIDE SEQUENCE [LARGE SCALE GENOMIC DNA]</scope>
    <source>
        <strain evidence="7 8">CECT 5862</strain>
    </source>
</reference>
<feature type="transmembrane region" description="Helical" evidence="5">
    <location>
        <begin position="28"/>
        <end position="46"/>
    </location>
</feature>
<evidence type="ECO:0000313" key="7">
    <source>
        <dbReference type="EMBL" id="MBB3114718.1"/>
    </source>
</evidence>
<dbReference type="GO" id="GO:0016020">
    <property type="term" value="C:membrane"/>
    <property type="evidence" value="ECO:0007669"/>
    <property type="project" value="UniProtKB-SubCell"/>
</dbReference>
<evidence type="ECO:0000256" key="4">
    <source>
        <dbReference type="ARBA" id="ARBA00023136"/>
    </source>
</evidence>
<evidence type="ECO:0000256" key="2">
    <source>
        <dbReference type="ARBA" id="ARBA00022692"/>
    </source>
</evidence>
<dbReference type="InterPro" id="IPR007829">
    <property type="entry name" value="TM2"/>
</dbReference>
<protein>
    <submittedName>
        <fullName evidence="7">TM2 domain-containing membrane protein YozV</fullName>
    </submittedName>
</protein>
<keyword evidence="2 5" id="KW-0812">Transmembrane</keyword>
<dbReference type="EMBL" id="JACHXK010000040">
    <property type="protein sequence ID" value="MBB3114718.1"/>
    <property type="molecule type" value="Genomic_DNA"/>
</dbReference>
<feature type="transmembrane region" description="Helical" evidence="5">
    <location>
        <begin position="79"/>
        <end position="106"/>
    </location>
</feature>
<feature type="domain" description="TM2" evidence="6">
    <location>
        <begin position="25"/>
        <end position="70"/>
    </location>
</feature>
<dbReference type="Pfam" id="PF05154">
    <property type="entry name" value="TM2"/>
    <property type="match status" value="1"/>
</dbReference>
<evidence type="ECO:0000256" key="3">
    <source>
        <dbReference type="ARBA" id="ARBA00022989"/>
    </source>
</evidence>
<evidence type="ECO:0000259" key="6">
    <source>
        <dbReference type="Pfam" id="PF05154"/>
    </source>
</evidence>
<evidence type="ECO:0000256" key="1">
    <source>
        <dbReference type="ARBA" id="ARBA00004141"/>
    </source>
</evidence>
<organism evidence="7 8">
    <name type="scientific">Paenibacillus phyllosphaerae</name>
    <dbReference type="NCBI Taxonomy" id="274593"/>
    <lineage>
        <taxon>Bacteria</taxon>
        <taxon>Bacillati</taxon>
        <taxon>Bacillota</taxon>
        <taxon>Bacilli</taxon>
        <taxon>Bacillales</taxon>
        <taxon>Paenibacillaceae</taxon>
        <taxon>Paenibacillus</taxon>
    </lineage>
</organism>
<dbReference type="AlphaFoldDB" id="A0A7W5FRT9"/>
<comment type="subcellular location">
    <subcellularLocation>
        <location evidence="1">Membrane</location>
        <topology evidence="1">Multi-pass membrane protein</topology>
    </subcellularLocation>
</comment>